<dbReference type="CDD" id="cd00333">
    <property type="entry name" value="MIP"/>
    <property type="match status" value="1"/>
</dbReference>
<proteinExistence type="inferred from homology"/>
<evidence type="ECO:0000256" key="2">
    <source>
        <dbReference type="ARBA" id="ARBA00022448"/>
    </source>
</evidence>
<dbReference type="GO" id="GO:0015267">
    <property type="term" value="F:channel activity"/>
    <property type="evidence" value="ECO:0007669"/>
    <property type="project" value="InterPro"/>
</dbReference>
<dbReference type="Pfam" id="PF00230">
    <property type="entry name" value="MIP"/>
    <property type="match status" value="1"/>
</dbReference>
<name>A0AAW1I0N4_SAPOF</name>
<reference evidence="8" key="1">
    <citation type="submission" date="2024-03" db="EMBL/GenBank/DDBJ databases">
        <title>WGS assembly of Saponaria officinalis var. Norfolk2.</title>
        <authorList>
            <person name="Jenkins J."/>
            <person name="Shu S."/>
            <person name="Grimwood J."/>
            <person name="Barry K."/>
            <person name="Goodstein D."/>
            <person name="Schmutz J."/>
            <person name="Leebens-Mack J."/>
            <person name="Osbourn A."/>
        </authorList>
    </citation>
    <scope>NUCLEOTIDE SEQUENCE [LARGE SCALE GENOMIC DNA]</scope>
    <source>
        <strain evidence="8">JIC</strain>
    </source>
</reference>
<dbReference type="Proteomes" id="UP001443914">
    <property type="component" value="Unassembled WGS sequence"/>
</dbReference>
<evidence type="ECO:0000256" key="5">
    <source>
        <dbReference type="ARBA" id="ARBA00023136"/>
    </source>
</evidence>
<comment type="caution">
    <text evidence="8">The sequence shown here is derived from an EMBL/GenBank/DDBJ whole genome shotgun (WGS) entry which is preliminary data.</text>
</comment>
<dbReference type="PANTHER" id="PTHR45724">
    <property type="entry name" value="AQUAPORIN NIP2-1"/>
    <property type="match status" value="1"/>
</dbReference>
<feature type="transmembrane region" description="Helical" evidence="7">
    <location>
        <begin position="72"/>
        <end position="90"/>
    </location>
</feature>
<comment type="subcellular location">
    <subcellularLocation>
        <location evidence="1">Membrane</location>
        <topology evidence="1">Multi-pass membrane protein</topology>
    </subcellularLocation>
</comment>
<gene>
    <name evidence="8" type="ORF">RND81_10G118200</name>
</gene>
<dbReference type="InterPro" id="IPR000425">
    <property type="entry name" value="MIP"/>
</dbReference>
<evidence type="ECO:0000313" key="8">
    <source>
        <dbReference type="EMBL" id="KAK9683121.1"/>
    </source>
</evidence>
<dbReference type="InterPro" id="IPR022357">
    <property type="entry name" value="MIP_CS"/>
</dbReference>
<keyword evidence="5 7" id="KW-0472">Membrane</keyword>
<dbReference type="PRINTS" id="PR00783">
    <property type="entry name" value="MINTRINSICP"/>
</dbReference>
<dbReference type="AlphaFoldDB" id="A0AAW1I0N4"/>
<keyword evidence="3 6" id="KW-0812">Transmembrane</keyword>
<dbReference type="GO" id="GO:0016020">
    <property type="term" value="C:membrane"/>
    <property type="evidence" value="ECO:0007669"/>
    <property type="project" value="UniProtKB-SubCell"/>
</dbReference>
<evidence type="ECO:0000256" key="1">
    <source>
        <dbReference type="ARBA" id="ARBA00004141"/>
    </source>
</evidence>
<dbReference type="PANTHER" id="PTHR45724:SF23">
    <property type="entry name" value="AQUAPORIN NIP4-1-RELATED"/>
    <property type="match status" value="1"/>
</dbReference>
<sequence length="272" mass="29141">MATKSNEIHEEELKIEEGHGISASEVAFFCSSPYFVRITQKLVAEVIGTYFVIFAGCGSVVVNKLYGETVTFPGICVTWGLIVMVMVYSLGHISGAHFNPAVTLTFAIYRHFPYKEVPLYMGAQLMGSILASFTLSVMFDVTPKAFFGTIPAGSNAQSLAIEVIISFLLMFVISGVATDTRAIGELAGIAVGMTITLNVFVAGPISGASMNPARSLGPALVKHNFKGIWVYIIGPLLGTIAGGFAYNLIRFADKPVKELTKSTSFLKSVSTK</sequence>
<evidence type="ECO:0000256" key="3">
    <source>
        <dbReference type="ARBA" id="ARBA00022692"/>
    </source>
</evidence>
<dbReference type="Gene3D" id="1.20.1080.10">
    <property type="entry name" value="Glycerol uptake facilitator protein"/>
    <property type="match status" value="1"/>
</dbReference>
<accession>A0AAW1I0N4</accession>
<evidence type="ECO:0008006" key="10">
    <source>
        <dbReference type="Google" id="ProtNLM"/>
    </source>
</evidence>
<feature type="transmembrane region" description="Helical" evidence="7">
    <location>
        <begin position="228"/>
        <end position="249"/>
    </location>
</feature>
<dbReference type="NCBIfam" id="TIGR00861">
    <property type="entry name" value="MIP"/>
    <property type="match status" value="1"/>
</dbReference>
<feature type="transmembrane region" description="Helical" evidence="7">
    <location>
        <begin position="119"/>
        <end position="139"/>
    </location>
</feature>
<keyword evidence="9" id="KW-1185">Reference proteome</keyword>
<organism evidence="8 9">
    <name type="scientific">Saponaria officinalis</name>
    <name type="common">Common soapwort</name>
    <name type="synonym">Lychnis saponaria</name>
    <dbReference type="NCBI Taxonomy" id="3572"/>
    <lineage>
        <taxon>Eukaryota</taxon>
        <taxon>Viridiplantae</taxon>
        <taxon>Streptophyta</taxon>
        <taxon>Embryophyta</taxon>
        <taxon>Tracheophyta</taxon>
        <taxon>Spermatophyta</taxon>
        <taxon>Magnoliopsida</taxon>
        <taxon>eudicotyledons</taxon>
        <taxon>Gunneridae</taxon>
        <taxon>Pentapetalae</taxon>
        <taxon>Caryophyllales</taxon>
        <taxon>Caryophyllaceae</taxon>
        <taxon>Caryophylleae</taxon>
        <taxon>Saponaria</taxon>
    </lineage>
</organism>
<dbReference type="EMBL" id="JBDFQZ010000010">
    <property type="protein sequence ID" value="KAK9683121.1"/>
    <property type="molecule type" value="Genomic_DNA"/>
</dbReference>
<dbReference type="SUPFAM" id="SSF81338">
    <property type="entry name" value="Aquaporin-like"/>
    <property type="match status" value="1"/>
</dbReference>
<keyword evidence="4 7" id="KW-1133">Transmembrane helix</keyword>
<evidence type="ECO:0000256" key="7">
    <source>
        <dbReference type="SAM" id="Phobius"/>
    </source>
</evidence>
<keyword evidence="2 6" id="KW-0813">Transport</keyword>
<dbReference type="InterPro" id="IPR023271">
    <property type="entry name" value="Aquaporin-like"/>
</dbReference>
<evidence type="ECO:0000256" key="4">
    <source>
        <dbReference type="ARBA" id="ARBA00022989"/>
    </source>
</evidence>
<dbReference type="PROSITE" id="PS00221">
    <property type="entry name" value="MIP"/>
    <property type="match status" value="1"/>
</dbReference>
<evidence type="ECO:0000313" key="9">
    <source>
        <dbReference type="Proteomes" id="UP001443914"/>
    </source>
</evidence>
<feature type="transmembrane region" description="Helical" evidence="7">
    <location>
        <begin position="159"/>
        <end position="177"/>
    </location>
</feature>
<protein>
    <recommendedName>
        <fullName evidence="10">Aquaporin NIP-type</fullName>
    </recommendedName>
</protein>
<feature type="transmembrane region" description="Helical" evidence="7">
    <location>
        <begin position="189"/>
        <end position="208"/>
    </location>
</feature>
<comment type="similarity">
    <text evidence="6">Belongs to the MIP/aquaporin (TC 1.A.8) family.</text>
</comment>
<evidence type="ECO:0000256" key="6">
    <source>
        <dbReference type="RuleBase" id="RU000477"/>
    </source>
</evidence>
<feature type="transmembrane region" description="Helical" evidence="7">
    <location>
        <begin position="42"/>
        <end position="66"/>
    </location>
</feature>
<dbReference type="InterPro" id="IPR034294">
    <property type="entry name" value="Aquaporin_transptr"/>
</dbReference>